<sequence>MTPIHLDQYSHLPSSADHSFGRQAYLHPFLPTYETSLFPCASYLNPCQGGSQEGHDHQRSQHLEQEADQHFHSSLQAPPQAAQDDEGCNKNNIGSQMDPSSNGAGKWMSSKMRFMRKMMNSDQIAGGKTRIRSTVELQAHHQCSRGDA</sequence>
<feature type="compositionally biased region" description="Basic and acidic residues" evidence="1">
    <location>
        <begin position="53"/>
        <end position="71"/>
    </location>
</feature>
<protein>
    <submittedName>
        <fullName evidence="2">Alpha-S1-casein</fullName>
    </submittedName>
</protein>
<gene>
    <name evidence="2" type="primary">CSN1S1</name>
    <name evidence="2" type="ORF">g.33319</name>
</gene>
<feature type="non-terminal residue" evidence="2">
    <location>
        <position position="148"/>
    </location>
</feature>
<dbReference type="EMBL" id="GDJX01011195">
    <property type="protein sequence ID" value="JAT56741.1"/>
    <property type="molecule type" value="Transcribed_RNA"/>
</dbReference>
<organism evidence="2">
    <name type="scientific">Anthurium amnicola</name>
    <dbReference type="NCBI Taxonomy" id="1678845"/>
    <lineage>
        <taxon>Eukaryota</taxon>
        <taxon>Viridiplantae</taxon>
        <taxon>Streptophyta</taxon>
        <taxon>Embryophyta</taxon>
        <taxon>Tracheophyta</taxon>
        <taxon>Spermatophyta</taxon>
        <taxon>Magnoliopsida</taxon>
        <taxon>Liliopsida</taxon>
        <taxon>Araceae</taxon>
        <taxon>Pothoideae</taxon>
        <taxon>Potheae</taxon>
        <taxon>Anthurium</taxon>
    </lineage>
</organism>
<dbReference type="AlphaFoldDB" id="A0A1D1YQ37"/>
<feature type="region of interest" description="Disordered" evidence="1">
    <location>
        <begin position="49"/>
        <end position="107"/>
    </location>
</feature>
<reference evidence="2" key="1">
    <citation type="submission" date="2015-07" db="EMBL/GenBank/DDBJ databases">
        <title>Transcriptome Assembly of Anthurium amnicola.</title>
        <authorList>
            <person name="Suzuki J."/>
        </authorList>
    </citation>
    <scope>NUCLEOTIDE SEQUENCE</scope>
</reference>
<proteinExistence type="predicted"/>
<evidence type="ECO:0000256" key="1">
    <source>
        <dbReference type="SAM" id="MobiDB-lite"/>
    </source>
</evidence>
<evidence type="ECO:0000313" key="2">
    <source>
        <dbReference type="EMBL" id="JAT56741.1"/>
    </source>
</evidence>
<feature type="compositionally biased region" description="Polar residues" evidence="1">
    <location>
        <begin position="89"/>
        <end position="103"/>
    </location>
</feature>
<name>A0A1D1YQ37_9ARAE</name>
<accession>A0A1D1YQ37</accession>